<dbReference type="Pfam" id="PF12937">
    <property type="entry name" value="F-box-like"/>
    <property type="match status" value="1"/>
</dbReference>
<evidence type="ECO:0000259" key="1">
    <source>
        <dbReference type="Pfam" id="PF12937"/>
    </source>
</evidence>
<dbReference type="CDD" id="cd09917">
    <property type="entry name" value="F-box_SF"/>
    <property type="match status" value="1"/>
</dbReference>
<evidence type="ECO:0000313" key="2">
    <source>
        <dbReference type="EMBL" id="KAJ6260744.1"/>
    </source>
</evidence>
<proteinExistence type="predicted"/>
<dbReference type="InterPro" id="IPR001810">
    <property type="entry name" value="F-box_dom"/>
</dbReference>
<feature type="domain" description="F-box" evidence="1">
    <location>
        <begin position="97"/>
        <end position="134"/>
    </location>
</feature>
<keyword evidence="3" id="KW-1185">Reference proteome</keyword>
<protein>
    <recommendedName>
        <fullName evidence="1">F-box domain-containing protein</fullName>
    </recommendedName>
</protein>
<dbReference type="InterPro" id="IPR036047">
    <property type="entry name" value="F-box-like_dom_sf"/>
</dbReference>
<reference evidence="2" key="1">
    <citation type="submission" date="2023-01" db="EMBL/GenBank/DDBJ databases">
        <title>The chitinases involved in constricting ring structure development in the nematode-trapping fungus Drechslerella dactyloides.</title>
        <authorList>
            <person name="Wang R."/>
            <person name="Zhang L."/>
            <person name="Tang P."/>
            <person name="Li S."/>
            <person name="Liang L."/>
        </authorList>
    </citation>
    <scope>NUCLEOTIDE SEQUENCE</scope>
    <source>
        <strain evidence="2">YMF1.00031</strain>
    </source>
</reference>
<dbReference type="EMBL" id="JAQGDS010000005">
    <property type="protein sequence ID" value="KAJ6260744.1"/>
    <property type="molecule type" value="Genomic_DNA"/>
</dbReference>
<comment type="caution">
    <text evidence="2">The sequence shown here is derived from an EMBL/GenBank/DDBJ whole genome shotgun (WGS) entry which is preliminary data.</text>
</comment>
<gene>
    <name evidence="2" type="ORF">Dda_4973</name>
</gene>
<dbReference type="SUPFAM" id="SSF81383">
    <property type="entry name" value="F-box domain"/>
    <property type="match status" value="1"/>
</dbReference>
<accession>A0AAD6IXW8</accession>
<dbReference type="Proteomes" id="UP001221413">
    <property type="component" value="Unassembled WGS sequence"/>
</dbReference>
<name>A0AAD6IXW8_DREDA</name>
<dbReference type="AlphaFoldDB" id="A0AAD6IXW8"/>
<sequence length="500" mass="57038">MSSVITPRAVIRYSYPHNSLLAPGYHHLFVLEFCRGDGSIFSMNIQTKTEADITNYEWIPLCTVENQPLPKNDDAPDNKVAPTAVVVAANPGRSPLSCVPPEILLKIETHLPSPQDTLALAATCRSFRDALYNNDYGWWLKLRAAPHTTAENKTEFQPRIGWSGIAINILQMRGEWSNSCTVCLSSYGVCYLNNAGIFFAFICNNCIHKLYMPLRQAQDLFPEVPLAPTLVTHKVERRSTTGYTYAPMVRRSCLFKITRTDIGNPAQYNARRLVKQAHDYAFLTQCRRYIDMALQSLWEIYTNDYQSYHCIITPKEIYDFFNAEIEKHGLARPRSDWVESGISAECESVRRKLCNRRVPIERQEVRDICRDLHDAADNALVRVFGYRSPFNNDPVTGTSLYMNARKTLMDKWIKRSFKKKYAARFKEKKVPMKKALTSCVLCHGVDAKPEKAQMIVPGEMAVHVFKRHYDEFNNGNAWRWPSWGCVPVVPAEEGVSTSTA</sequence>
<evidence type="ECO:0000313" key="3">
    <source>
        <dbReference type="Proteomes" id="UP001221413"/>
    </source>
</evidence>
<organism evidence="2 3">
    <name type="scientific">Drechslerella dactyloides</name>
    <name type="common">Nematode-trapping fungus</name>
    <name type="synonym">Arthrobotrys dactyloides</name>
    <dbReference type="NCBI Taxonomy" id="74499"/>
    <lineage>
        <taxon>Eukaryota</taxon>
        <taxon>Fungi</taxon>
        <taxon>Dikarya</taxon>
        <taxon>Ascomycota</taxon>
        <taxon>Pezizomycotina</taxon>
        <taxon>Orbiliomycetes</taxon>
        <taxon>Orbiliales</taxon>
        <taxon>Orbiliaceae</taxon>
        <taxon>Drechslerella</taxon>
    </lineage>
</organism>